<dbReference type="EMBL" id="JAUSUI010000002">
    <property type="protein sequence ID" value="MDQ0301930.1"/>
    <property type="molecule type" value="Genomic_DNA"/>
</dbReference>
<comment type="caution">
    <text evidence="3">The sequence shown here is derived from an EMBL/GenBank/DDBJ whole genome shotgun (WGS) entry which is preliminary data.</text>
</comment>
<name>A0ABU0B956_9HYPH</name>
<dbReference type="RefSeq" id="WP_307018675.1">
    <property type="nucleotide sequence ID" value="NZ_JAUSUI010000002.1"/>
</dbReference>
<dbReference type="Proteomes" id="UP001224682">
    <property type="component" value="Unassembled WGS sequence"/>
</dbReference>
<keyword evidence="2" id="KW-1133">Transmembrane helix</keyword>
<gene>
    <name evidence="3" type="ORF">J2S75_000953</name>
</gene>
<evidence type="ECO:0000256" key="1">
    <source>
        <dbReference type="SAM" id="MobiDB-lite"/>
    </source>
</evidence>
<keyword evidence="2" id="KW-0472">Membrane</keyword>
<feature type="compositionally biased region" description="Low complexity" evidence="1">
    <location>
        <begin position="16"/>
        <end position="36"/>
    </location>
</feature>
<feature type="region of interest" description="Disordered" evidence="1">
    <location>
        <begin position="1"/>
        <end position="48"/>
    </location>
</feature>
<protein>
    <submittedName>
        <fullName evidence="3">Uncharacterized protein</fullName>
    </submittedName>
</protein>
<organism evidence="3 4">
    <name type="scientific">Ancylobacter polymorphus</name>
    <dbReference type="NCBI Taxonomy" id="223390"/>
    <lineage>
        <taxon>Bacteria</taxon>
        <taxon>Pseudomonadati</taxon>
        <taxon>Pseudomonadota</taxon>
        <taxon>Alphaproteobacteria</taxon>
        <taxon>Hyphomicrobiales</taxon>
        <taxon>Xanthobacteraceae</taxon>
        <taxon>Ancylobacter</taxon>
    </lineage>
</organism>
<evidence type="ECO:0000256" key="2">
    <source>
        <dbReference type="SAM" id="Phobius"/>
    </source>
</evidence>
<sequence>MAADPRDDSLEDAGRRPGLPARPVPARLAAPGGAEPAPRPEAAPRGEAASPVLAWLAAPPTHPQEMKAAAEIRLGPLRLSAGARMTPAAVLAAGVCTGLILMGVAAVVRAGRR</sequence>
<reference evidence="3 4" key="1">
    <citation type="submission" date="2023-07" db="EMBL/GenBank/DDBJ databases">
        <title>Genomic Encyclopedia of Type Strains, Phase IV (KMG-IV): sequencing the most valuable type-strain genomes for metagenomic binning, comparative biology and taxonomic classification.</title>
        <authorList>
            <person name="Goeker M."/>
        </authorList>
    </citation>
    <scope>NUCLEOTIDE SEQUENCE [LARGE SCALE GENOMIC DNA]</scope>
    <source>
        <strain evidence="3 4">DSM 2457</strain>
    </source>
</reference>
<feature type="compositionally biased region" description="Basic and acidic residues" evidence="1">
    <location>
        <begin position="1"/>
        <end position="15"/>
    </location>
</feature>
<evidence type="ECO:0000313" key="3">
    <source>
        <dbReference type="EMBL" id="MDQ0301930.1"/>
    </source>
</evidence>
<keyword evidence="4" id="KW-1185">Reference proteome</keyword>
<evidence type="ECO:0000313" key="4">
    <source>
        <dbReference type="Proteomes" id="UP001224682"/>
    </source>
</evidence>
<proteinExistence type="predicted"/>
<accession>A0ABU0B956</accession>
<feature type="transmembrane region" description="Helical" evidence="2">
    <location>
        <begin position="88"/>
        <end position="108"/>
    </location>
</feature>
<keyword evidence="2" id="KW-0812">Transmembrane</keyword>